<dbReference type="InterPro" id="IPR006143">
    <property type="entry name" value="RND_pump_MFP"/>
</dbReference>
<dbReference type="InterPro" id="IPR058627">
    <property type="entry name" value="MdtA-like_C"/>
</dbReference>
<evidence type="ECO:0000313" key="9">
    <source>
        <dbReference type="Proteomes" id="UP000239735"/>
    </source>
</evidence>
<name>A0A2N9LMB4_9BACT</name>
<dbReference type="Pfam" id="PF25954">
    <property type="entry name" value="Beta-barrel_RND_2"/>
    <property type="match status" value="1"/>
</dbReference>
<dbReference type="InterPro" id="IPR058792">
    <property type="entry name" value="Beta-barrel_RND_2"/>
</dbReference>
<dbReference type="SUPFAM" id="SSF111369">
    <property type="entry name" value="HlyD-like secretion proteins"/>
    <property type="match status" value="1"/>
</dbReference>
<organism evidence="8 9">
    <name type="scientific">Candidatus Sulfuritelmatomonas gaucii</name>
    <dbReference type="NCBI Taxonomy" id="2043161"/>
    <lineage>
        <taxon>Bacteria</taxon>
        <taxon>Pseudomonadati</taxon>
        <taxon>Acidobacteriota</taxon>
        <taxon>Terriglobia</taxon>
        <taxon>Terriglobales</taxon>
        <taxon>Acidobacteriaceae</taxon>
        <taxon>Candidatus Sulfuritelmatomonas</taxon>
    </lineage>
</organism>
<keyword evidence="2" id="KW-0175">Coiled coil</keyword>
<reference evidence="9" key="1">
    <citation type="submission" date="2018-02" db="EMBL/GenBank/DDBJ databases">
        <authorList>
            <person name="Hausmann B."/>
        </authorList>
    </citation>
    <scope>NUCLEOTIDE SEQUENCE [LARGE SCALE GENOMIC DNA]</scope>
    <source>
        <strain evidence="9">Peat soil MAG SbA5</strain>
    </source>
</reference>
<dbReference type="Gene3D" id="2.40.420.20">
    <property type="match status" value="1"/>
</dbReference>
<evidence type="ECO:0000256" key="2">
    <source>
        <dbReference type="SAM" id="Coils"/>
    </source>
</evidence>
<feature type="coiled-coil region" evidence="2">
    <location>
        <begin position="174"/>
        <end position="203"/>
    </location>
</feature>
<dbReference type="Gene3D" id="2.40.50.100">
    <property type="match status" value="1"/>
</dbReference>
<feature type="coiled-coil region" evidence="2">
    <location>
        <begin position="106"/>
        <end position="133"/>
    </location>
</feature>
<evidence type="ECO:0000259" key="6">
    <source>
        <dbReference type="Pfam" id="PF25967"/>
    </source>
</evidence>
<dbReference type="Pfam" id="PF25967">
    <property type="entry name" value="RND-MFP_C"/>
    <property type="match status" value="1"/>
</dbReference>
<feature type="domain" description="CusB-like beta-barrel" evidence="5">
    <location>
        <begin position="252"/>
        <end position="321"/>
    </location>
</feature>
<dbReference type="Gene3D" id="2.40.30.170">
    <property type="match status" value="1"/>
</dbReference>
<sequence length="427" mass="46152">MNKRLFSASAAGVAFIAALGIASCHDGNSTSEAKAATVPSARVAVAQRGDISQILTLAGQFQPYQVVDVHPKVSGYMKKINVDIGDFVRQGETIAILEVPELQAQLQQTVFQLKQSQEEITRAQHEVKSAEALNYALHAESERLQQAAATRPGLIAQQELDDSNAKDLNSQAQVDAAKSALAAAQQHAEAARAENERVQALKNYTTVTAPIAGVVIWRYADTGALIQGGTNSNDQTLPIVRISQSSLLRLRIPVPEDDIRYVHEGDQLQVRVDAINRTFTGKIVRFTRSVNFETRTMETEVDVDNKNLSIAPGMYANTALQLASGHNVVTIPVDALVINAQQQRTVYVLGANNHVHIRRVQVGLEGSKLAEIDQGMNPGDRVILGGQEKYQENEEVSPLVTTEPASETVHETGGTIDLKADANGGNQ</sequence>
<evidence type="ECO:0000256" key="3">
    <source>
        <dbReference type="SAM" id="MobiDB-lite"/>
    </source>
</evidence>
<protein>
    <submittedName>
        <fullName evidence="8">Efflux transporter, RND family, MFP subunit</fullName>
    </submittedName>
</protein>
<dbReference type="GO" id="GO:0015562">
    <property type="term" value="F:efflux transmembrane transporter activity"/>
    <property type="evidence" value="ECO:0007669"/>
    <property type="project" value="TreeGrafter"/>
</dbReference>
<accession>A0A2N9LMB4</accession>
<feature type="signal peptide" evidence="4">
    <location>
        <begin position="1"/>
        <end position="22"/>
    </location>
</feature>
<evidence type="ECO:0000256" key="4">
    <source>
        <dbReference type="SAM" id="SignalP"/>
    </source>
</evidence>
<dbReference type="Gene3D" id="1.10.287.470">
    <property type="entry name" value="Helix hairpin bin"/>
    <property type="match status" value="1"/>
</dbReference>
<proteinExistence type="inferred from homology"/>
<gene>
    <name evidence="8" type="ORF">SBA5_450063</name>
</gene>
<dbReference type="PANTHER" id="PTHR30469">
    <property type="entry name" value="MULTIDRUG RESISTANCE PROTEIN MDTA"/>
    <property type="match status" value="1"/>
</dbReference>
<feature type="domain" description="Multidrug resistance protein MdtA-like C-terminal permuted SH3" evidence="6">
    <location>
        <begin position="327"/>
        <end position="387"/>
    </location>
</feature>
<dbReference type="PANTHER" id="PTHR30469:SF37">
    <property type="entry name" value="RAGD PROTEIN"/>
    <property type="match status" value="1"/>
</dbReference>
<dbReference type="NCBIfam" id="TIGR01730">
    <property type="entry name" value="RND_mfp"/>
    <property type="match status" value="1"/>
</dbReference>
<dbReference type="Proteomes" id="UP000239735">
    <property type="component" value="Unassembled WGS sequence"/>
</dbReference>
<evidence type="ECO:0000256" key="1">
    <source>
        <dbReference type="ARBA" id="ARBA00009477"/>
    </source>
</evidence>
<keyword evidence="4" id="KW-0732">Signal</keyword>
<feature type="chain" id="PRO_5014906037" evidence="4">
    <location>
        <begin position="23"/>
        <end position="427"/>
    </location>
</feature>
<dbReference type="Pfam" id="PF25973">
    <property type="entry name" value="BSH_CzcB"/>
    <property type="match status" value="1"/>
</dbReference>
<dbReference type="OrthoDB" id="7422354at2"/>
<dbReference type="GO" id="GO:1990281">
    <property type="term" value="C:efflux pump complex"/>
    <property type="evidence" value="ECO:0007669"/>
    <property type="project" value="TreeGrafter"/>
</dbReference>
<dbReference type="InterPro" id="IPR058647">
    <property type="entry name" value="BSH_CzcB-like"/>
</dbReference>
<dbReference type="EMBL" id="OKRB01000103">
    <property type="protein sequence ID" value="SPE24410.1"/>
    <property type="molecule type" value="Genomic_DNA"/>
</dbReference>
<feature type="region of interest" description="Disordered" evidence="3">
    <location>
        <begin position="394"/>
        <end position="427"/>
    </location>
</feature>
<feature type="domain" description="CzcB-like barrel-sandwich hybrid" evidence="7">
    <location>
        <begin position="66"/>
        <end position="228"/>
    </location>
</feature>
<evidence type="ECO:0000259" key="5">
    <source>
        <dbReference type="Pfam" id="PF25954"/>
    </source>
</evidence>
<comment type="similarity">
    <text evidence="1">Belongs to the membrane fusion protein (MFP) (TC 8.A.1) family.</text>
</comment>
<dbReference type="PROSITE" id="PS51257">
    <property type="entry name" value="PROKAR_LIPOPROTEIN"/>
    <property type="match status" value="1"/>
</dbReference>
<evidence type="ECO:0000259" key="7">
    <source>
        <dbReference type="Pfam" id="PF25973"/>
    </source>
</evidence>
<dbReference type="AlphaFoldDB" id="A0A2N9LMB4"/>
<evidence type="ECO:0000313" key="8">
    <source>
        <dbReference type="EMBL" id="SPE24410.1"/>
    </source>
</evidence>